<dbReference type="Proteomes" id="UP000637267">
    <property type="component" value="Unassembled WGS sequence"/>
</dbReference>
<dbReference type="InterPro" id="IPR010131">
    <property type="entry name" value="MdtP/NodT-like"/>
</dbReference>
<organism evidence="4 5">
    <name type="scientific">Silvimonas iriomotensis</name>
    <dbReference type="NCBI Taxonomy" id="449662"/>
    <lineage>
        <taxon>Bacteria</taxon>
        <taxon>Pseudomonadati</taxon>
        <taxon>Pseudomonadota</taxon>
        <taxon>Betaproteobacteria</taxon>
        <taxon>Neisseriales</taxon>
        <taxon>Chitinibacteraceae</taxon>
        <taxon>Silvimonas</taxon>
    </lineage>
</organism>
<feature type="chain" id="PRO_5044970289" evidence="2">
    <location>
        <begin position="28"/>
        <end position="471"/>
    </location>
</feature>
<dbReference type="EMBL" id="BMLX01000003">
    <property type="protein sequence ID" value="GGP22337.1"/>
    <property type="molecule type" value="Genomic_DNA"/>
</dbReference>
<keyword evidence="2" id="KW-0472">Membrane</keyword>
<reference evidence="5" key="1">
    <citation type="journal article" date="2019" name="Int. J. Syst. Evol. Microbiol.">
        <title>The Global Catalogue of Microorganisms (GCM) 10K type strain sequencing project: providing services to taxonomists for standard genome sequencing and annotation.</title>
        <authorList>
            <consortium name="The Broad Institute Genomics Platform"/>
            <consortium name="The Broad Institute Genome Sequencing Center for Infectious Disease"/>
            <person name="Wu L."/>
            <person name="Ma J."/>
        </authorList>
    </citation>
    <scope>NUCLEOTIDE SEQUENCE [LARGE SCALE GENOMIC DNA]</scope>
    <source>
        <strain evidence="5">CGMCC 1.8859</strain>
    </source>
</reference>
<dbReference type="SUPFAM" id="SSF56954">
    <property type="entry name" value="Outer membrane efflux proteins (OEP)"/>
    <property type="match status" value="1"/>
</dbReference>
<dbReference type="PROSITE" id="PS51257">
    <property type="entry name" value="PROKAR_LIPOPROTEIN"/>
    <property type="match status" value="1"/>
</dbReference>
<gene>
    <name evidence="4" type="ORF">GCM10010970_24730</name>
</gene>
<keyword evidence="2" id="KW-0732">Signal</keyword>
<accession>A0ABQ2PAS9</accession>
<evidence type="ECO:0000313" key="5">
    <source>
        <dbReference type="Proteomes" id="UP000637267"/>
    </source>
</evidence>
<protein>
    <submittedName>
        <fullName evidence="4">Multidrug transporter</fullName>
    </submittedName>
</protein>
<evidence type="ECO:0000313" key="4">
    <source>
        <dbReference type="EMBL" id="GGP22337.1"/>
    </source>
</evidence>
<dbReference type="PANTHER" id="PTHR30203:SF32">
    <property type="entry name" value="CATION EFFLUX SYSTEM PROTEIN CUSC"/>
    <property type="match status" value="1"/>
</dbReference>
<dbReference type="Gene3D" id="1.20.1600.10">
    <property type="entry name" value="Outer membrane efflux proteins (OEP)"/>
    <property type="match status" value="1"/>
</dbReference>
<keyword evidence="5" id="KW-1185">Reference proteome</keyword>
<evidence type="ECO:0000256" key="1">
    <source>
        <dbReference type="ARBA" id="ARBA00007613"/>
    </source>
</evidence>
<evidence type="ECO:0000256" key="3">
    <source>
        <dbReference type="SAM" id="MobiDB-lite"/>
    </source>
</evidence>
<keyword evidence="2" id="KW-1134">Transmembrane beta strand</keyword>
<evidence type="ECO:0000256" key="2">
    <source>
        <dbReference type="RuleBase" id="RU362097"/>
    </source>
</evidence>
<dbReference type="Pfam" id="PF02321">
    <property type="entry name" value="OEP"/>
    <property type="match status" value="2"/>
</dbReference>
<keyword evidence="2" id="KW-0449">Lipoprotein</keyword>
<sequence length="471" mass="50014">MIQFDRFPRLVLSVVCASILAGCSSMAPQYTQPASPVPAQFPAATAAAEPATSFTSMDWHDVFLDERLRQVIALALQNNRDLRVAVLNIEKARAQYQFQRANSLPSIDATGSQTTSATGSNGKTSISRSASATVGFSSWELDLFGRIRSLNDEALQTYLATAQTQRSTRMSLVAEVAGDWLTVAAYQQRVALARQTLESQQKTLALTRQMHDTGAVAGTDLATVEASVQSARADVASYATSLDEARNALDLVVGTAVSADLLPDAAAYDNAVALAPVSANMSSSVLLQRPDVLSAEYTLKAANADIGAARAAFFPTISLTGSAGVGSDALSTLFSAGTRTWSFMPTISVPIFHAGALQASLDVARISSNIAVAQYEKAIQSAFQETADALAVRARLDERLDAQRALVNASQRSYTLADARYKNGVDSYLLTLVAQRAFYSAQQDLISLQLSEATNRVTLYKVLGGGADANS</sequence>
<dbReference type="PANTHER" id="PTHR30203">
    <property type="entry name" value="OUTER MEMBRANE CATION EFFLUX PROTEIN"/>
    <property type="match status" value="1"/>
</dbReference>
<keyword evidence="2" id="KW-0812">Transmembrane</keyword>
<comment type="subcellular location">
    <subcellularLocation>
        <location evidence="2">Cell membrane</location>
        <topology evidence="2">Lipid-anchor</topology>
    </subcellularLocation>
</comment>
<feature type="region of interest" description="Disordered" evidence="3">
    <location>
        <begin position="107"/>
        <end position="127"/>
    </location>
</feature>
<proteinExistence type="inferred from homology"/>
<keyword evidence="2" id="KW-0564">Palmitate</keyword>
<dbReference type="NCBIfam" id="TIGR01845">
    <property type="entry name" value="outer_NodT"/>
    <property type="match status" value="1"/>
</dbReference>
<dbReference type="Gene3D" id="2.20.200.10">
    <property type="entry name" value="Outer membrane efflux proteins (OEP)"/>
    <property type="match status" value="1"/>
</dbReference>
<name>A0ABQ2PAS9_9NEIS</name>
<comment type="similarity">
    <text evidence="1 2">Belongs to the outer membrane factor (OMF) (TC 1.B.17) family.</text>
</comment>
<dbReference type="InterPro" id="IPR003423">
    <property type="entry name" value="OMP_efflux"/>
</dbReference>
<comment type="caution">
    <text evidence="4">The sequence shown here is derived from an EMBL/GenBank/DDBJ whole genome shotgun (WGS) entry which is preliminary data.</text>
</comment>
<feature type="signal peptide" evidence="2">
    <location>
        <begin position="1"/>
        <end position="27"/>
    </location>
</feature>
<feature type="compositionally biased region" description="Low complexity" evidence="3">
    <location>
        <begin position="109"/>
        <end position="120"/>
    </location>
</feature>
<dbReference type="RefSeq" id="WP_188704672.1">
    <property type="nucleotide sequence ID" value="NZ_BMLX01000003.1"/>
</dbReference>